<keyword evidence="3" id="KW-1185">Reference proteome</keyword>
<feature type="non-terminal residue" evidence="2">
    <location>
        <position position="1"/>
    </location>
</feature>
<organism evidence="2 3">
    <name type="scientific">Colocasia esculenta</name>
    <name type="common">Wild taro</name>
    <name type="synonym">Arum esculentum</name>
    <dbReference type="NCBI Taxonomy" id="4460"/>
    <lineage>
        <taxon>Eukaryota</taxon>
        <taxon>Viridiplantae</taxon>
        <taxon>Streptophyta</taxon>
        <taxon>Embryophyta</taxon>
        <taxon>Tracheophyta</taxon>
        <taxon>Spermatophyta</taxon>
        <taxon>Magnoliopsida</taxon>
        <taxon>Liliopsida</taxon>
        <taxon>Araceae</taxon>
        <taxon>Aroideae</taxon>
        <taxon>Colocasieae</taxon>
        <taxon>Colocasia</taxon>
    </lineage>
</organism>
<feature type="region of interest" description="Disordered" evidence="1">
    <location>
        <begin position="58"/>
        <end position="91"/>
    </location>
</feature>
<accession>A0A843UDQ4</accession>
<protein>
    <submittedName>
        <fullName evidence="2">Uncharacterized protein</fullName>
    </submittedName>
</protein>
<dbReference type="EMBL" id="NMUH01000488">
    <property type="protein sequence ID" value="MQL80060.1"/>
    <property type="molecule type" value="Genomic_DNA"/>
</dbReference>
<dbReference type="Proteomes" id="UP000652761">
    <property type="component" value="Unassembled WGS sequence"/>
</dbReference>
<comment type="caution">
    <text evidence="2">The sequence shown here is derived from an EMBL/GenBank/DDBJ whole genome shotgun (WGS) entry which is preliminary data.</text>
</comment>
<proteinExistence type="predicted"/>
<name>A0A843UDQ4_COLES</name>
<sequence length="91" mass="9929">VCPLPQNSLKPPAISRFTPNPPRAPTGIAPRHDQRHAFYDRPTTLQYLLEALGTLGQEAGARENENQVGVNPSAANDNRHTKRPNLVPPSS</sequence>
<reference evidence="2" key="1">
    <citation type="submission" date="2017-07" db="EMBL/GenBank/DDBJ databases">
        <title>Taro Niue Genome Assembly and Annotation.</title>
        <authorList>
            <person name="Atibalentja N."/>
            <person name="Keating K."/>
            <person name="Fields C.J."/>
        </authorList>
    </citation>
    <scope>NUCLEOTIDE SEQUENCE</scope>
    <source>
        <strain evidence="2">Niue_2</strain>
        <tissue evidence="2">Leaf</tissue>
    </source>
</reference>
<evidence type="ECO:0000313" key="3">
    <source>
        <dbReference type="Proteomes" id="UP000652761"/>
    </source>
</evidence>
<evidence type="ECO:0000256" key="1">
    <source>
        <dbReference type="SAM" id="MobiDB-lite"/>
    </source>
</evidence>
<gene>
    <name evidence="2" type="ORF">Taro_012498</name>
</gene>
<dbReference type="AlphaFoldDB" id="A0A843UDQ4"/>
<feature type="compositionally biased region" description="Polar residues" evidence="1">
    <location>
        <begin position="66"/>
        <end position="76"/>
    </location>
</feature>
<feature type="region of interest" description="Disordered" evidence="1">
    <location>
        <begin position="1"/>
        <end position="34"/>
    </location>
</feature>
<evidence type="ECO:0000313" key="2">
    <source>
        <dbReference type="EMBL" id="MQL80060.1"/>
    </source>
</evidence>